<reference evidence="2" key="1">
    <citation type="submission" date="2021-02" db="EMBL/GenBank/DDBJ databases">
        <authorList>
            <person name="Dougan E. K."/>
            <person name="Rhodes N."/>
            <person name="Thang M."/>
            <person name="Chan C."/>
        </authorList>
    </citation>
    <scope>NUCLEOTIDE SEQUENCE</scope>
</reference>
<evidence type="ECO:0000313" key="2">
    <source>
        <dbReference type="EMBL" id="CAE8708789.1"/>
    </source>
</evidence>
<evidence type="ECO:0000256" key="1">
    <source>
        <dbReference type="ARBA" id="ARBA00022737"/>
    </source>
</evidence>
<dbReference type="InterPro" id="IPR011990">
    <property type="entry name" value="TPR-like_helical_dom_sf"/>
</dbReference>
<comment type="caution">
    <text evidence="2">The sequence shown here is derived from an EMBL/GenBank/DDBJ whole genome shotgun (WGS) entry which is preliminary data.</text>
</comment>
<sequence length="314" mass="33838">GAVREVTQAIAELGRRGLWQEAVHQLFVETRSPTGGCSAAPFNAALGACGRSAQWEVGAQLLGAMCFSRLMPDAISFGAAVIACEKGMQWGQALQVLLEAKRRLQRPWCPPRAEEKDPPQVLSQGVFGAALSACMRGQRWDQALQLLPDLGAAGLRLNVITLSVAMSGCERAEQWQQSLELLLSARRRQLEPDLVPLVVAVSALGRGQHWEAAVGMLSEMRWRAVEPNVVALNSAVTASSRAPGQRSPKALGGPWQWSLEAFLRGAAGWRLQSDIVTRNAALAACKSSGHWEAALELLTSCSRRGQVSAHSRPH</sequence>
<dbReference type="Gene3D" id="1.25.40.10">
    <property type="entry name" value="Tetratricopeptide repeat domain"/>
    <property type="match status" value="2"/>
</dbReference>
<accession>A0A813KNB9</accession>
<gene>
    <name evidence="2" type="ORF">PGLA2088_LOCUS35100</name>
</gene>
<protein>
    <recommendedName>
        <fullName evidence="4">Pentatricopeptide repeat-containing protein, chloroplastic</fullName>
    </recommendedName>
</protein>
<dbReference type="PANTHER" id="PTHR47447">
    <property type="entry name" value="OS03G0856100 PROTEIN"/>
    <property type="match status" value="1"/>
</dbReference>
<evidence type="ECO:0000313" key="3">
    <source>
        <dbReference type="Proteomes" id="UP000626109"/>
    </source>
</evidence>
<proteinExistence type="predicted"/>
<organism evidence="2 3">
    <name type="scientific">Polarella glacialis</name>
    <name type="common">Dinoflagellate</name>
    <dbReference type="NCBI Taxonomy" id="89957"/>
    <lineage>
        <taxon>Eukaryota</taxon>
        <taxon>Sar</taxon>
        <taxon>Alveolata</taxon>
        <taxon>Dinophyceae</taxon>
        <taxon>Suessiales</taxon>
        <taxon>Suessiaceae</taxon>
        <taxon>Polarella</taxon>
    </lineage>
</organism>
<dbReference type="AlphaFoldDB" id="A0A813KNB9"/>
<evidence type="ECO:0008006" key="4">
    <source>
        <dbReference type="Google" id="ProtNLM"/>
    </source>
</evidence>
<dbReference type="Proteomes" id="UP000626109">
    <property type="component" value="Unassembled WGS sequence"/>
</dbReference>
<dbReference type="EMBL" id="CAJNNW010031746">
    <property type="protein sequence ID" value="CAE8708789.1"/>
    <property type="molecule type" value="Genomic_DNA"/>
</dbReference>
<dbReference type="PANTHER" id="PTHR47447:SF17">
    <property type="entry name" value="OS12G0638900 PROTEIN"/>
    <property type="match status" value="1"/>
</dbReference>
<keyword evidence="1" id="KW-0677">Repeat</keyword>
<feature type="non-terminal residue" evidence="2">
    <location>
        <position position="1"/>
    </location>
</feature>
<name>A0A813KNB9_POLGL</name>
<feature type="non-terminal residue" evidence="2">
    <location>
        <position position="314"/>
    </location>
</feature>